<dbReference type="Pfam" id="PF14959">
    <property type="entry name" value="GSAP-16"/>
    <property type="match status" value="1"/>
</dbReference>
<proteinExistence type="predicted"/>
<dbReference type="PANTHER" id="PTHR13630:SF1">
    <property type="entry name" value="GAMMA-SECRETASE-ACTIVATING PROTEIN"/>
    <property type="match status" value="1"/>
</dbReference>
<reference evidence="2 3" key="1">
    <citation type="journal article" date="2018" name="Nat. Ecol. Evol.">
        <title>Shark genomes provide insights into elasmobranch evolution and the origin of vertebrates.</title>
        <authorList>
            <person name="Hara Y"/>
            <person name="Yamaguchi K"/>
            <person name="Onimaru K"/>
            <person name="Kadota M"/>
            <person name="Koyanagi M"/>
            <person name="Keeley SD"/>
            <person name="Tatsumi K"/>
            <person name="Tanaka K"/>
            <person name="Motone F"/>
            <person name="Kageyama Y"/>
            <person name="Nozu R"/>
            <person name="Adachi N"/>
            <person name="Nishimura O"/>
            <person name="Nakagawa R"/>
            <person name="Tanegashima C"/>
            <person name="Kiyatake I"/>
            <person name="Matsumoto R"/>
            <person name="Murakumo K"/>
            <person name="Nishida K"/>
            <person name="Terakita A"/>
            <person name="Kuratani S"/>
            <person name="Sato K"/>
            <person name="Hyodo S Kuraku.S."/>
        </authorList>
    </citation>
    <scope>NUCLEOTIDE SEQUENCE [LARGE SCALE GENOMIC DNA]</scope>
</reference>
<dbReference type="STRING" id="137246.A0A401SDX1"/>
<dbReference type="GO" id="GO:0005802">
    <property type="term" value="C:trans-Golgi network"/>
    <property type="evidence" value="ECO:0007669"/>
    <property type="project" value="TreeGrafter"/>
</dbReference>
<sequence length="856" mass="99093">MLELKPFFDIEDDVVPWLLKCRLTPSDENDLSTRPSRKELKIVHVEMNGHVLYTWKGTKGTTCIATYDPHNKQNKLLYVFDKEVPLISCSVNMERTLLAVSFLQFTRCGVPFETFRPVSRCLTLLLEIHPVNNTKVLKAVDTHVRVQFVYPTSDAKLFPENHLLVISEDGCIEHILVRVIIEEGYRVTIQNPDRLHKDIVAEDILWAQWDTQGQRLFYIIEKENNALLTCIQFYPDRNYEKLLSFPLGFSLTVTKLRLINFGCNSFQQEESSLELLNLQVFTNPTGTMSVCYSHPMQNKQEFTYSVILLHYGWRKTFIVSLEESDHYLISEPTFINIGYYVAVYMPGYFLHLINIQHPNLVCHSLFLSGKDAKVSPWNLQRPILSLTDSLLDCQFGKIYKAHLDLKVFLSFMHDNKLDCHQLAAMHCAVFYLQNNSEIEAQIIHWMCGLPVSGSIDLIQEFICGTLYRKAISETHLVDKLLPYTSLINWNGEIPGVSHSTETISVSVFRDTIQTLKGFWAKLNRNVEFVKNLECFHYPWHNNSSRLIKAQLYSEMKVDERAKQHFRNILENAKTILPKVDTCSSEQKAVSFFQEEDRHQMVLIGLMVEKLKEHLMKYLHYIGKKKIDLIVNNYTVTLLECIWQIIDKIWNKYSLNTHILCLSNREKINSAELVVFHMMTRVLEAAEGLFLPLPPGYHTVHITIGARCLPLHTLLHYIDIGVLRPTERFVTKLLEELDNSATNERFKFSIATRIPETIGQKICHLWDHPVSSSCIARNHVKTLLSELRIYEKSSDFSLKEQTPFESEFLPLICLTRVLTEVEDQALSHLEESENVDAKFVEEVALKQTLTFLGLENK</sequence>
<dbReference type="Proteomes" id="UP000287033">
    <property type="component" value="Unassembled WGS sequence"/>
</dbReference>
<evidence type="ECO:0000313" key="3">
    <source>
        <dbReference type="Proteomes" id="UP000287033"/>
    </source>
</evidence>
<name>A0A401SDX1_CHIPU</name>
<dbReference type="EMBL" id="BEZZ01000213">
    <property type="protein sequence ID" value="GCC28595.1"/>
    <property type="molecule type" value="Genomic_DNA"/>
</dbReference>
<dbReference type="AlphaFoldDB" id="A0A401SDX1"/>
<dbReference type="GO" id="GO:1902004">
    <property type="term" value="P:positive regulation of amyloid-beta formation"/>
    <property type="evidence" value="ECO:0007669"/>
    <property type="project" value="TreeGrafter"/>
</dbReference>
<dbReference type="PANTHER" id="PTHR13630">
    <property type="entry name" value="GAMMA-SECRETASE-ACTIVATING PROTEIN"/>
    <property type="match status" value="1"/>
</dbReference>
<feature type="domain" description="Gamma-secretase-activating protein C-terminal" evidence="1">
    <location>
        <begin position="638"/>
        <end position="747"/>
    </location>
</feature>
<keyword evidence="3" id="KW-1185">Reference proteome</keyword>
<dbReference type="InterPro" id="IPR026172">
    <property type="entry name" value="GSAP_fam"/>
</dbReference>
<dbReference type="OrthoDB" id="9997853at2759"/>
<protein>
    <recommendedName>
        <fullName evidence="1">Gamma-secretase-activating protein C-terminal domain-containing protein</fullName>
    </recommendedName>
</protein>
<evidence type="ECO:0000313" key="2">
    <source>
        <dbReference type="EMBL" id="GCC28595.1"/>
    </source>
</evidence>
<organism evidence="2 3">
    <name type="scientific">Chiloscyllium punctatum</name>
    <name type="common">Brownbanded bambooshark</name>
    <name type="synonym">Hemiscyllium punctatum</name>
    <dbReference type="NCBI Taxonomy" id="137246"/>
    <lineage>
        <taxon>Eukaryota</taxon>
        <taxon>Metazoa</taxon>
        <taxon>Chordata</taxon>
        <taxon>Craniata</taxon>
        <taxon>Vertebrata</taxon>
        <taxon>Chondrichthyes</taxon>
        <taxon>Elasmobranchii</taxon>
        <taxon>Galeomorphii</taxon>
        <taxon>Galeoidea</taxon>
        <taxon>Orectolobiformes</taxon>
        <taxon>Hemiscylliidae</taxon>
        <taxon>Chiloscyllium</taxon>
    </lineage>
</organism>
<dbReference type="InterPro" id="IPR028010">
    <property type="entry name" value="GSAP_C_dom"/>
</dbReference>
<accession>A0A401SDX1</accession>
<evidence type="ECO:0000259" key="1">
    <source>
        <dbReference type="Pfam" id="PF14959"/>
    </source>
</evidence>
<comment type="caution">
    <text evidence="2">The sequence shown here is derived from an EMBL/GenBank/DDBJ whole genome shotgun (WGS) entry which is preliminary data.</text>
</comment>
<gene>
    <name evidence="2" type="ORF">chiPu_0007026</name>
</gene>
<dbReference type="OMA" id="CANQSRN"/>